<evidence type="ECO:0000313" key="6">
    <source>
        <dbReference type="Proteomes" id="UP000285209"/>
    </source>
</evidence>
<gene>
    <name evidence="3" type="ORF">DW028_11660</name>
    <name evidence="2" type="ORF">DXA03_16195</name>
    <name evidence="1" type="ORF">DXC13_07990</name>
</gene>
<accession>A0A3E4X508</accession>
<dbReference type="Proteomes" id="UP000283297">
    <property type="component" value="Unassembled WGS sequence"/>
</dbReference>
<dbReference type="EMBL" id="QRON01000008">
    <property type="protein sequence ID" value="RHL27369.1"/>
    <property type="molecule type" value="Genomic_DNA"/>
</dbReference>
<reference evidence="4 5" key="1">
    <citation type="submission" date="2018-08" db="EMBL/GenBank/DDBJ databases">
        <title>A genome reference for cultivated species of the human gut microbiota.</title>
        <authorList>
            <person name="Zou Y."/>
            <person name="Xue W."/>
            <person name="Luo G."/>
        </authorList>
    </citation>
    <scope>NUCLEOTIDE SEQUENCE [LARGE SCALE GENOMIC DNA]</scope>
    <source>
        <strain evidence="3 5">AF38-24</strain>
        <strain evidence="2 6">AM54-25XD</strain>
        <strain evidence="1 4">OM08-12AT</strain>
    </source>
</reference>
<proteinExistence type="predicted"/>
<evidence type="ECO:0000313" key="4">
    <source>
        <dbReference type="Proteomes" id="UP000260717"/>
    </source>
</evidence>
<dbReference type="AlphaFoldDB" id="A0A3E4X508"/>
<sequence>MEIKKLANEMVDTLRESVWNKIDQEVTDERWNNIGFAAQAMVESKVPEQQILNMLIKYWDLRPSEAKDVLQFAVDNTVDDTK</sequence>
<protein>
    <submittedName>
        <fullName evidence="1">Uncharacterized protein</fullName>
    </submittedName>
</protein>
<evidence type="ECO:0000313" key="5">
    <source>
        <dbReference type="Proteomes" id="UP000283297"/>
    </source>
</evidence>
<organism evidence="1 4">
    <name type="scientific">Agathobacter rectalis</name>
    <dbReference type="NCBI Taxonomy" id="39491"/>
    <lineage>
        <taxon>Bacteria</taxon>
        <taxon>Bacillati</taxon>
        <taxon>Bacillota</taxon>
        <taxon>Clostridia</taxon>
        <taxon>Lachnospirales</taxon>
        <taxon>Lachnospiraceae</taxon>
        <taxon>Agathobacter</taxon>
    </lineage>
</organism>
<evidence type="ECO:0000313" key="3">
    <source>
        <dbReference type="EMBL" id="RHL27369.1"/>
    </source>
</evidence>
<evidence type="ECO:0000313" key="2">
    <source>
        <dbReference type="EMBL" id="RGZ12370.1"/>
    </source>
</evidence>
<name>A0A3E4X508_9FIRM</name>
<comment type="caution">
    <text evidence="1">The sequence shown here is derived from an EMBL/GenBank/DDBJ whole genome shotgun (WGS) entry which is preliminary data.</text>
</comment>
<evidence type="ECO:0000313" key="1">
    <source>
        <dbReference type="EMBL" id="RGM49564.1"/>
    </source>
</evidence>
<dbReference type="EMBL" id="QSDV01000082">
    <property type="protein sequence ID" value="RGZ12370.1"/>
    <property type="molecule type" value="Genomic_DNA"/>
</dbReference>
<dbReference type="EMBL" id="QSTI01000010">
    <property type="protein sequence ID" value="RGM49564.1"/>
    <property type="molecule type" value="Genomic_DNA"/>
</dbReference>
<dbReference type="Proteomes" id="UP000260717">
    <property type="component" value="Unassembled WGS sequence"/>
</dbReference>
<dbReference type="RefSeq" id="WP_117714976.1">
    <property type="nucleotide sequence ID" value="NZ_QRON01000008.1"/>
</dbReference>
<dbReference type="Proteomes" id="UP000285209">
    <property type="component" value="Unassembled WGS sequence"/>
</dbReference>